<comment type="caution">
    <text evidence="1">The sequence shown here is derived from an EMBL/GenBank/DDBJ whole genome shotgun (WGS) entry which is preliminary data.</text>
</comment>
<evidence type="ECO:0000313" key="1">
    <source>
        <dbReference type="EMBL" id="KAG6460086.1"/>
    </source>
</evidence>
<protein>
    <submittedName>
        <fullName evidence="1">Uncharacterized protein</fullName>
    </submittedName>
</protein>
<keyword evidence="2" id="KW-1185">Reference proteome</keyword>
<dbReference type="AlphaFoldDB" id="A0A922CVY1"/>
<feature type="non-terminal residue" evidence="1">
    <location>
        <position position="1"/>
    </location>
</feature>
<dbReference type="EMBL" id="JH668654">
    <property type="protein sequence ID" value="KAG6460086.1"/>
    <property type="molecule type" value="Genomic_DNA"/>
</dbReference>
<dbReference type="Proteomes" id="UP000791440">
    <property type="component" value="Unassembled WGS sequence"/>
</dbReference>
<accession>A0A922CVY1</accession>
<evidence type="ECO:0000313" key="2">
    <source>
        <dbReference type="Proteomes" id="UP000791440"/>
    </source>
</evidence>
<name>A0A922CVY1_MANSE</name>
<organism evidence="1 2">
    <name type="scientific">Manduca sexta</name>
    <name type="common">Tobacco hawkmoth</name>
    <name type="synonym">Tobacco hornworm</name>
    <dbReference type="NCBI Taxonomy" id="7130"/>
    <lineage>
        <taxon>Eukaryota</taxon>
        <taxon>Metazoa</taxon>
        <taxon>Ecdysozoa</taxon>
        <taxon>Arthropoda</taxon>
        <taxon>Hexapoda</taxon>
        <taxon>Insecta</taxon>
        <taxon>Pterygota</taxon>
        <taxon>Neoptera</taxon>
        <taxon>Endopterygota</taxon>
        <taxon>Lepidoptera</taxon>
        <taxon>Glossata</taxon>
        <taxon>Ditrysia</taxon>
        <taxon>Bombycoidea</taxon>
        <taxon>Sphingidae</taxon>
        <taxon>Sphinginae</taxon>
        <taxon>Sphingini</taxon>
        <taxon>Manduca</taxon>
    </lineage>
</organism>
<reference evidence="1" key="2">
    <citation type="submission" date="2020-12" db="EMBL/GenBank/DDBJ databases">
        <authorList>
            <person name="Kanost M."/>
        </authorList>
    </citation>
    <scope>NUCLEOTIDE SEQUENCE</scope>
</reference>
<reference evidence="1" key="1">
    <citation type="journal article" date="2016" name="Insect Biochem. Mol. Biol.">
        <title>Multifaceted biological insights from a draft genome sequence of the tobacco hornworm moth, Manduca sexta.</title>
        <authorList>
            <person name="Kanost M.R."/>
            <person name="Arrese E.L."/>
            <person name="Cao X."/>
            <person name="Chen Y.R."/>
            <person name="Chellapilla S."/>
            <person name="Goldsmith M.R."/>
            <person name="Grosse-Wilde E."/>
            <person name="Heckel D.G."/>
            <person name="Herndon N."/>
            <person name="Jiang H."/>
            <person name="Papanicolaou A."/>
            <person name="Qu J."/>
            <person name="Soulages J.L."/>
            <person name="Vogel H."/>
            <person name="Walters J."/>
            <person name="Waterhouse R.M."/>
            <person name="Ahn S.J."/>
            <person name="Almeida F.C."/>
            <person name="An C."/>
            <person name="Aqrawi P."/>
            <person name="Bretschneider A."/>
            <person name="Bryant W.B."/>
            <person name="Bucks S."/>
            <person name="Chao H."/>
            <person name="Chevignon G."/>
            <person name="Christen J.M."/>
            <person name="Clarke D.F."/>
            <person name="Dittmer N.T."/>
            <person name="Ferguson L.C.F."/>
            <person name="Garavelou S."/>
            <person name="Gordon K.H.J."/>
            <person name="Gunaratna R.T."/>
            <person name="Han Y."/>
            <person name="Hauser F."/>
            <person name="He Y."/>
            <person name="Heidel-Fischer H."/>
            <person name="Hirsh A."/>
            <person name="Hu Y."/>
            <person name="Jiang H."/>
            <person name="Kalra D."/>
            <person name="Klinner C."/>
            <person name="Konig C."/>
            <person name="Kovar C."/>
            <person name="Kroll A.R."/>
            <person name="Kuwar S.S."/>
            <person name="Lee S.L."/>
            <person name="Lehman R."/>
            <person name="Li K."/>
            <person name="Li Z."/>
            <person name="Liang H."/>
            <person name="Lovelace S."/>
            <person name="Lu Z."/>
            <person name="Mansfield J.H."/>
            <person name="McCulloch K.J."/>
            <person name="Mathew T."/>
            <person name="Morton B."/>
            <person name="Muzny D.M."/>
            <person name="Neunemann D."/>
            <person name="Ongeri F."/>
            <person name="Pauchet Y."/>
            <person name="Pu L.L."/>
            <person name="Pyrousis I."/>
            <person name="Rao X.J."/>
            <person name="Redding A."/>
            <person name="Roesel C."/>
            <person name="Sanchez-Gracia A."/>
            <person name="Schaack S."/>
            <person name="Shukla A."/>
            <person name="Tetreau G."/>
            <person name="Wang Y."/>
            <person name="Xiong G.H."/>
            <person name="Traut W."/>
            <person name="Walsh T.K."/>
            <person name="Worley K.C."/>
            <person name="Wu D."/>
            <person name="Wu W."/>
            <person name="Wu Y.Q."/>
            <person name="Zhang X."/>
            <person name="Zou Z."/>
            <person name="Zucker H."/>
            <person name="Briscoe A.D."/>
            <person name="Burmester T."/>
            <person name="Clem R.J."/>
            <person name="Feyereisen R."/>
            <person name="Grimmelikhuijzen C.J.P."/>
            <person name="Hamodrakas S.J."/>
            <person name="Hansson B.S."/>
            <person name="Huguet E."/>
            <person name="Jermiin L.S."/>
            <person name="Lan Q."/>
            <person name="Lehman H.K."/>
            <person name="Lorenzen M."/>
            <person name="Merzendorfer H."/>
            <person name="Michalopoulos I."/>
            <person name="Morton D.B."/>
            <person name="Muthukrishnan S."/>
            <person name="Oakeshott J.G."/>
            <person name="Palmer W."/>
            <person name="Park Y."/>
            <person name="Passarelli A.L."/>
            <person name="Rozas J."/>
            <person name="Schwartz L.M."/>
            <person name="Smith W."/>
            <person name="Southgate A."/>
            <person name="Vilcinskas A."/>
            <person name="Vogt R."/>
            <person name="Wang P."/>
            <person name="Werren J."/>
            <person name="Yu X.Q."/>
            <person name="Zhou J.J."/>
            <person name="Brown S.J."/>
            <person name="Scherer S.E."/>
            <person name="Richards S."/>
            <person name="Blissard G.W."/>
        </authorList>
    </citation>
    <scope>NUCLEOTIDE SEQUENCE</scope>
</reference>
<proteinExistence type="predicted"/>
<gene>
    <name evidence="1" type="ORF">O3G_MSEX011765</name>
</gene>
<sequence>NIWRIPRKRVNSHTTILNCYKSNTFGSPDFTVNCTKCLLEATKYLMPVSQNRTAFRGW</sequence>
<feature type="non-terminal residue" evidence="1">
    <location>
        <position position="58"/>
    </location>
</feature>